<gene>
    <name evidence="2" type="ORF">BDA99DRAFT_503690</name>
</gene>
<dbReference type="AlphaFoldDB" id="A0AAD5KEK8"/>
<reference evidence="2" key="1">
    <citation type="journal article" date="2022" name="IScience">
        <title>Evolution of zygomycete secretomes and the origins of terrestrial fungal ecologies.</title>
        <authorList>
            <person name="Chang Y."/>
            <person name="Wang Y."/>
            <person name="Mondo S."/>
            <person name="Ahrendt S."/>
            <person name="Andreopoulos W."/>
            <person name="Barry K."/>
            <person name="Beard J."/>
            <person name="Benny G.L."/>
            <person name="Blankenship S."/>
            <person name="Bonito G."/>
            <person name="Cuomo C."/>
            <person name="Desiro A."/>
            <person name="Gervers K.A."/>
            <person name="Hundley H."/>
            <person name="Kuo A."/>
            <person name="LaButti K."/>
            <person name="Lang B.F."/>
            <person name="Lipzen A."/>
            <person name="O'Donnell K."/>
            <person name="Pangilinan J."/>
            <person name="Reynolds N."/>
            <person name="Sandor L."/>
            <person name="Smith M.E."/>
            <person name="Tsang A."/>
            <person name="Grigoriev I.V."/>
            <person name="Stajich J.E."/>
            <person name="Spatafora J.W."/>
        </authorList>
    </citation>
    <scope>NUCLEOTIDE SEQUENCE</scope>
    <source>
        <strain evidence="2">RSA 2281</strain>
    </source>
</reference>
<feature type="compositionally biased region" description="Low complexity" evidence="1">
    <location>
        <begin position="933"/>
        <end position="944"/>
    </location>
</feature>
<dbReference type="EMBL" id="JAIXMP010000008">
    <property type="protein sequence ID" value="KAI9269159.1"/>
    <property type="molecule type" value="Genomic_DNA"/>
</dbReference>
<feature type="compositionally biased region" description="Polar residues" evidence="1">
    <location>
        <begin position="46"/>
        <end position="59"/>
    </location>
</feature>
<feature type="compositionally biased region" description="Low complexity" evidence="1">
    <location>
        <begin position="84"/>
        <end position="121"/>
    </location>
</feature>
<feature type="compositionally biased region" description="Polar residues" evidence="1">
    <location>
        <begin position="730"/>
        <end position="740"/>
    </location>
</feature>
<comment type="caution">
    <text evidence="2">The sequence shown here is derived from an EMBL/GenBank/DDBJ whole genome shotgun (WGS) entry which is preliminary data.</text>
</comment>
<proteinExistence type="predicted"/>
<feature type="compositionally biased region" description="Polar residues" evidence="1">
    <location>
        <begin position="616"/>
        <end position="628"/>
    </location>
</feature>
<keyword evidence="3" id="KW-1185">Reference proteome</keyword>
<protein>
    <submittedName>
        <fullName evidence="2">Uncharacterized protein</fullName>
    </submittedName>
</protein>
<feature type="compositionally biased region" description="Polar residues" evidence="1">
    <location>
        <begin position="776"/>
        <end position="785"/>
    </location>
</feature>
<evidence type="ECO:0000313" key="3">
    <source>
        <dbReference type="Proteomes" id="UP001209540"/>
    </source>
</evidence>
<sequence>MFKYTRKKKQDEGQQHLDMDNIEDHPTAPPIPPPKDNIIPLVAPKSVTTEPETVTTNDNDTYKPLDEINLPSDFRTSLILTQFNNDPPTDLTVPTTTTTTTTNNEERPSSALSALPMPSMPWMTNSTDSTRPPLGNNNTNGNTTPPLSPTLSSTSESLARKSSSTRSSNEPWRPPLLLGGGGKQLNKGDDFQDIASGPPIIPRSKTPPPALPAIMHPMMDREKSKNIFDSDDDESDTDLFFQDFSANRPKSRRISRKIIQKAKNGDRLSKFDLSAFANHLHDNRLSVMQLRQSNIHLTKEDEKELEQLLEKRKSMAHGDLDMLDEHQDTSFKTDTLVPPMPHRPVSKKPSLLLQKLKKGNNTTKEHDVMPTPSTSGSRSQEQLAERKRRVRKSMSMDEIHRIAAIQDEKTQVSEVPTVPSIQEDTSSSDMNSLAPSTSTPSLAKWSLHKSASTSNKKSFSNDSLLNSATVGTNNGTGEKSSRTQSAKPAGQRSIGLFGSLRQASRSHQPFRGLVRNLSSAGSYYRARHSSANGTAETGGMSRAAMAVMEHDKSKLSDNTTTPSTKTTSSDTKNTTTLNNNDDRSASAATTVTKTSPLPLSTSSTTTPTNSKEDTSSEGGNHSGGNLLTQLLAKASKAKRTPTTKTVNMNHGNNHPTHKSSNNNNSQQRREKTKSRVVRRTIIYVPPDSLNFMKTLQQRDDHENTSAGLRKNKNGPAPPLPTDMVERMRQLQKSSKATTAVVSPRHSEDDHSNKANRSTISSSSTSSKTRHGDDNDSSSSPATTIANKEDDEDDDFGSVLNYYDDESLYDYYQHRDSIAAAGPQLEGLELREMEDGTVEWGIVKKQGNRKSFYVRDERRVEEEVEEEDEEKIEEQVLKMMGLSVSQNNHNAYHHYNTNNKHSIMSTMTTSTMGSTTPPPVPRRSPRRRIDSAEQQMQQQQQQQQQIDNRRAKHISTIHSRKDASTTDYYFAPQSTLPSLLQMIADSAQEEEQQAKRKKQASVEEQLDEMMRSFQPPVESTQF</sequence>
<reference evidence="2" key="2">
    <citation type="submission" date="2023-02" db="EMBL/GenBank/DDBJ databases">
        <authorList>
            <consortium name="DOE Joint Genome Institute"/>
            <person name="Mondo S.J."/>
            <person name="Chang Y."/>
            <person name="Wang Y."/>
            <person name="Ahrendt S."/>
            <person name="Andreopoulos W."/>
            <person name="Barry K."/>
            <person name="Beard J."/>
            <person name="Benny G.L."/>
            <person name="Blankenship S."/>
            <person name="Bonito G."/>
            <person name="Cuomo C."/>
            <person name="Desiro A."/>
            <person name="Gervers K.A."/>
            <person name="Hundley H."/>
            <person name="Kuo A."/>
            <person name="LaButti K."/>
            <person name="Lang B.F."/>
            <person name="Lipzen A."/>
            <person name="O'Donnell K."/>
            <person name="Pangilinan J."/>
            <person name="Reynolds N."/>
            <person name="Sandor L."/>
            <person name="Smith M.W."/>
            <person name="Tsang A."/>
            <person name="Grigoriev I.V."/>
            <person name="Stajich J.E."/>
            <person name="Spatafora J.W."/>
        </authorList>
    </citation>
    <scope>NUCLEOTIDE SEQUENCE</scope>
    <source>
        <strain evidence="2">RSA 2281</strain>
    </source>
</reference>
<organism evidence="2 3">
    <name type="scientific">Phascolomyces articulosus</name>
    <dbReference type="NCBI Taxonomy" id="60185"/>
    <lineage>
        <taxon>Eukaryota</taxon>
        <taxon>Fungi</taxon>
        <taxon>Fungi incertae sedis</taxon>
        <taxon>Mucoromycota</taxon>
        <taxon>Mucoromycotina</taxon>
        <taxon>Mucoromycetes</taxon>
        <taxon>Mucorales</taxon>
        <taxon>Lichtheimiaceae</taxon>
        <taxon>Phascolomyces</taxon>
    </lineage>
</organism>
<feature type="compositionally biased region" description="Polar residues" evidence="1">
    <location>
        <begin position="449"/>
        <end position="486"/>
    </location>
</feature>
<feature type="compositionally biased region" description="Polar residues" evidence="1">
    <location>
        <begin position="419"/>
        <end position="441"/>
    </location>
</feature>
<feature type="region of interest" description="Disordered" evidence="1">
    <location>
        <begin position="331"/>
        <end position="491"/>
    </location>
</feature>
<feature type="region of interest" description="Disordered" evidence="1">
    <location>
        <begin position="907"/>
        <end position="947"/>
    </location>
</feature>
<evidence type="ECO:0000256" key="1">
    <source>
        <dbReference type="SAM" id="MobiDB-lite"/>
    </source>
</evidence>
<feature type="region of interest" description="Disordered" evidence="1">
    <location>
        <begin position="986"/>
        <end position="1021"/>
    </location>
</feature>
<evidence type="ECO:0000313" key="2">
    <source>
        <dbReference type="EMBL" id="KAI9269159.1"/>
    </source>
</evidence>
<feature type="compositionally biased region" description="Polar residues" evidence="1">
    <location>
        <begin position="371"/>
        <end position="382"/>
    </location>
</feature>
<feature type="compositionally biased region" description="Basic and acidic residues" evidence="1">
    <location>
        <begin position="394"/>
        <end position="411"/>
    </location>
</feature>
<dbReference type="Proteomes" id="UP001209540">
    <property type="component" value="Unassembled WGS sequence"/>
</dbReference>
<feature type="compositionally biased region" description="Low complexity" evidence="1">
    <location>
        <begin position="757"/>
        <end position="766"/>
    </location>
</feature>
<feature type="region of interest" description="Disordered" evidence="1">
    <location>
        <begin position="699"/>
        <end position="797"/>
    </location>
</feature>
<feature type="compositionally biased region" description="Polar residues" evidence="1">
    <location>
        <begin position="642"/>
        <end position="654"/>
    </location>
</feature>
<accession>A0AAD5KEK8</accession>
<feature type="compositionally biased region" description="Low complexity" evidence="1">
    <location>
        <begin position="556"/>
        <end position="609"/>
    </location>
</feature>
<feature type="compositionally biased region" description="Low complexity" evidence="1">
    <location>
        <begin position="132"/>
        <end position="168"/>
    </location>
</feature>
<feature type="region of interest" description="Disordered" evidence="1">
    <location>
        <begin position="1"/>
        <end position="65"/>
    </location>
</feature>
<name>A0AAD5KEK8_9FUNG</name>
<feature type="compositionally biased region" description="Basic and acidic residues" evidence="1">
    <location>
        <begin position="9"/>
        <end position="26"/>
    </location>
</feature>
<feature type="compositionally biased region" description="Pro residues" evidence="1">
    <location>
        <begin position="199"/>
        <end position="209"/>
    </location>
</feature>
<feature type="region of interest" description="Disordered" evidence="1">
    <location>
        <begin position="83"/>
        <end position="209"/>
    </location>
</feature>
<feature type="region of interest" description="Disordered" evidence="1">
    <location>
        <begin position="550"/>
        <end position="681"/>
    </location>
</feature>